<dbReference type="AlphaFoldDB" id="A0AA39MNR8"/>
<evidence type="ECO:0000313" key="3">
    <source>
        <dbReference type="Proteomes" id="UP001175226"/>
    </source>
</evidence>
<evidence type="ECO:0000256" key="1">
    <source>
        <dbReference type="SAM" id="MobiDB-lite"/>
    </source>
</evidence>
<dbReference type="EMBL" id="JAUEPT010000033">
    <property type="protein sequence ID" value="KAK0440494.1"/>
    <property type="molecule type" value="Genomic_DNA"/>
</dbReference>
<protein>
    <submittedName>
        <fullName evidence="2">Uncharacterized protein</fullName>
    </submittedName>
</protein>
<feature type="compositionally biased region" description="Low complexity" evidence="1">
    <location>
        <begin position="24"/>
        <end position="34"/>
    </location>
</feature>
<proteinExistence type="predicted"/>
<evidence type="ECO:0000313" key="2">
    <source>
        <dbReference type="EMBL" id="KAK0440494.1"/>
    </source>
</evidence>
<sequence length="270" mass="29983">MQTGHQAIHSPLPPIRGSAPGPYSNTHSSGLSTSTTLPPKTLMYFPGAYGPAQAFAQFLQGLNQLQQSLVQLQLPPTTPETSHNLVTEGDVVRASALYLLHDVNLIIENYFINHLNIQALAIECIGESSDGHSRPDIKYMVGGRAVLIVEFKNINTLDDNDWTRHSLITRDHSPQYLLQRLPPGAQTTLRGNASILVKQAAKYSDTCPLIVLFNYQNMVVLDFRPNGQPFHDVDNPVQYFFSNGQGIPHKKLLLAAFLYGFGKQRIRKLL</sequence>
<name>A0AA39MNR8_9AGAR</name>
<gene>
    <name evidence="2" type="ORF">EV421DRAFT_1737162</name>
</gene>
<reference evidence="2" key="1">
    <citation type="submission" date="2023-06" db="EMBL/GenBank/DDBJ databases">
        <authorList>
            <consortium name="Lawrence Berkeley National Laboratory"/>
            <person name="Ahrendt S."/>
            <person name="Sahu N."/>
            <person name="Indic B."/>
            <person name="Wong-Bajracharya J."/>
            <person name="Merenyi Z."/>
            <person name="Ke H.-M."/>
            <person name="Monk M."/>
            <person name="Kocsube S."/>
            <person name="Drula E."/>
            <person name="Lipzen A."/>
            <person name="Balint B."/>
            <person name="Henrissat B."/>
            <person name="Andreopoulos B."/>
            <person name="Martin F.M."/>
            <person name="Harder C.B."/>
            <person name="Rigling D."/>
            <person name="Ford K.L."/>
            <person name="Foster G.D."/>
            <person name="Pangilinan J."/>
            <person name="Papanicolaou A."/>
            <person name="Barry K."/>
            <person name="LaButti K."/>
            <person name="Viragh M."/>
            <person name="Koriabine M."/>
            <person name="Yan M."/>
            <person name="Riley R."/>
            <person name="Champramary S."/>
            <person name="Plett K.L."/>
            <person name="Tsai I.J."/>
            <person name="Slot J."/>
            <person name="Sipos G."/>
            <person name="Plett J."/>
            <person name="Nagy L.G."/>
            <person name="Grigoriev I.V."/>
        </authorList>
    </citation>
    <scope>NUCLEOTIDE SEQUENCE</scope>
    <source>
        <strain evidence="2">FPL87.14</strain>
    </source>
</reference>
<keyword evidence="3" id="KW-1185">Reference proteome</keyword>
<organism evidence="2 3">
    <name type="scientific">Armillaria borealis</name>
    <dbReference type="NCBI Taxonomy" id="47425"/>
    <lineage>
        <taxon>Eukaryota</taxon>
        <taxon>Fungi</taxon>
        <taxon>Dikarya</taxon>
        <taxon>Basidiomycota</taxon>
        <taxon>Agaricomycotina</taxon>
        <taxon>Agaricomycetes</taxon>
        <taxon>Agaricomycetidae</taxon>
        <taxon>Agaricales</taxon>
        <taxon>Marasmiineae</taxon>
        <taxon>Physalacriaceae</taxon>
        <taxon>Armillaria</taxon>
    </lineage>
</organism>
<accession>A0AA39MNR8</accession>
<comment type="caution">
    <text evidence="2">The sequence shown here is derived from an EMBL/GenBank/DDBJ whole genome shotgun (WGS) entry which is preliminary data.</text>
</comment>
<feature type="region of interest" description="Disordered" evidence="1">
    <location>
        <begin position="1"/>
        <end position="34"/>
    </location>
</feature>
<dbReference type="Proteomes" id="UP001175226">
    <property type="component" value="Unassembled WGS sequence"/>
</dbReference>